<keyword evidence="4" id="KW-1185">Reference proteome</keyword>
<comment type="caution">
    <text evidence="3">The sequence shown here is derived from an EMBL/GenBank/DDBJ whole genome shotgun (WGS) entry which is preliminary data.</text>
</comment>
<feature type="domain" description="Baseplate protein J-like barrel" evidence="2">
    <location>
        <begin position="466"/>
        <end position="499"/>
    </location>
</feature>
<proteinExistence type="predicted"/>
<feature type="compositionally biased region" description="Gly residues" evidence="1">
    <location>
        <begin position="715"/>
        <end position="731"/>
    </location>
</feature>
<dbReference type="InterPro" id="IPR011749">
    <property type="entry name" value="CHP02243"/>
</dbReference>
<accession>A0ABV9ZPM3</accession>
<evidence type="ECO:0000313" key="3">
    <source>
        <dbReference type="EMBL" id="MFC5143393.1"/>
    </source>
</evidence>
<dbReference type="InterPro" id="IPR006949">
    <property type="entry name" value="Barrel_Baseplate_J-like"/>
</dbReference>
<dbReference type="Proteomes" id="UP001596222">
    <property type="component" value="Unassembled WGS sequence"/>
</dbReference>
<feature type="region of interest" description="Disordered" evidence="1">
    <location>
        <begin position="714"/>
        <end position="735"/>
    </location>
</feature>
<name>A0ABV9ZPM3_9ACTN</name>
<organism evidence="3 4">
    <name type="scientific">Streptomyces aureoversilis</name>
    <dbReference type="NCBI Taxonomy" id="67277"/>
    <lineage>
        <taxon>Bacteria</taxon>
        <taxon>Bacillati</taxon>
        <taxon>Actinomycetota</taxon>
        <taxon>Actinomycetes</taxon>
        <taxon>Kitasatosporales</taxon>
        <taxon>Streptomycetaceae</taxon>
        <taxon>Streptomyces</taxon>
    </lineage>
</organism>
<dbReference type="EMBL" id="JBHSKJ010000001">
    <property type="protein sequence ID" value="MFC5143393.1"/>
    <property type="molecule type" value="Genomic_DNA"/>
</dbReference>
<gene>
    <name evidence="3" type="ORF">ACFPP6_01565</name>
</gene>
<dbReference type="RefSeq" id="WP_382036139.1">
    <property type="nucleotide sequence ID" value="NZ_JBHSKJ010000001.1"/>
</dbReference>
<reference evidence="4" key="1">
    <citation type="journal article" date="2019" name="Int. J. Syst. Evol. Microbiol.">
        <title>The Global Catalogue of Microorganisms (GCM) 10K type strain sequencing project: providing services to taxonomists for standard genome sequencing and annotation.</title>
        <authorList>
            <consortium name="The Broad Institute Genomics Platform"/>
            <consortium name="The Broad Institute Genome Sequencing Center for Infectious Disease"/>
            <person name="Wu L."/>
            <person name="Ma J."/>
        </authorList>
    </citation>
    <scope>NUCLEOTIDE SEQUENCE [LARGE SCALE GENOMIC DNA]</scope>
    <source>
        <strain evidence="4">CGMCC 4.1641</strain>
    </source>
</reference>
<dbReference type="NCBIfam" id="TIGR02243">
    <property type="entry name" value="putative baseplate assembly protein"/>
    <property type="match status" value="1"/>
</dbReference>
<sequence length="1127" mass="118230">MSLPTPEYDGRTRDQVVAAAVDAVHRRVGVWSGQDRTDPGRGLIETCTDMVVALRDRINLAPDQRRLKALSMLGVRPYQPSPAQTEVVFRLAAPPPEPVVVPAGLEVATRPVGDEEPVVFSTLTEAVLNPCVLVAAGSFRERRTGSGALEGTLTGLGADAGKPVEPVAPAYAGPPLHLNLPYLEDFPASGDAMDGLGLGLDRSLGLLGLGPAAGGPSAATDPYALLVLSVPVPNIRVTLDVRLGEAPVTTAGGGARQARGRWEAWQGTHWTPCRVVTDSVTGPGLPGQITLDLPSAHAPAQLLLHRRTDPSRDPGPGEEQDTPRRLRDVGLIRYRTDAGQAPLTEVALNPVLSVPVPVVQARLIQDETLGTASGIPGERLRFARPPMSRSTDPLVVEATVGGRTERWTHVASLAGSGPVDRHFTLDPRTGEAVFAPLVAGARGPRQHGAALPAGAVVRARRYLSGGGARGNVPARTITVLRTPLPYISSVTNPAPAVGGTERESAAACATRLPLGSPVPERAVVPRDYEQLALAASAGMARIHHIRDLTDDALDPARNYVPWEPARTEVRFTVAPGVPEVRKGAEVTTEDGKTVFTTTAAAVRELPEPMGTAPLRLRPDAIGAEEMFLAGSYAAESGFSGPFKEHGKLVLALVRIAKPHDPRNLTLWVAASSGDGRQPDDRIAVSVFAPRKGRPWWDTASPCAYAAAPAEEIRVAGGGEGGEGGEGEGGQGAPLTAHPVPLAGSARWLAAVDRGELATTPQEALEAPGQDLPVEGAACWLAVQILDPKGADDTTYTVHADSGTTKDVPAVQYATHPAGHKEAVSTGQPGQVLPVLEAPVYGDLPAIRVGADDDWTTVLSFTDSQPEDEHVVVNASTGQVHFGPWISNRQYGKVPPAGTRVTTSSPYKVTLGAAANGIPPGDVNHVKDPADGVLGVVNTTPTSGGKNGYTDTSGGNTQAGVRLMVVPFVTADERGWFPFHMLTPGRDAGDTLRRSLRARQPEGVPVWLEQPGYRGIRIDARIVPADYRTASERAALGAAAERALYRYFSPVGGGPDGTGWPLGRPVHVGEAFRVLEQVPGVARVATATLTPVDPRTGVAEKPVDLVDCGPGETVYSVEHRITVAEVPS</sequence>
<dbReference type="Pfam" id="PF04865">
    <property type="entry name" value="Baseplate_J"/>
    <property type="match status" value="1"/>
</dbReference>
<protein>
    <submittedName>
        <fullName evidence="3">Baseplate assembly protein</fullName>
    </submittedName>
</protein>
<evidence type="ECO:0000259" key="2">
    <source>
        <dbReference type="Pfam" id="PF04865"/>
    </source>
</evidence>
<feature type="region of interest" description="Disordered" evidence="1">
    <location>
        <begin position="305"/>
        <end position="325"/>
    </location>
</feature>
<evidence type="ECO:0000313" key="4">
    <source>
        <dbReference type="Proteomes" id="UP001596222"/>
    </source>
</evidence>
<evidence type="ECO:0000256" key="1">
    <source>
        <dbReference type="SAM" id="MobiDB-lite"/>
    </source>
</evidence>